<comment type="similarity">
    <text evidence="1">Belongs to the LysR transcriptional regulatory family.</text>
</comment>
<dbReference type="InterPro" id="IPR050950">
    <property type="entry name" value="HTH-type_LysR_regulators"/>
</dbReference>
<dbReference type="Gene3D" id="1.10.10.10">
    <property type="entry name" value="Winged helix-like DNA-binding domain superfamily/Winged helix DNA-binding domain"/>
    <property type="match status" value="1"/>
</dbReference>
<evidence type="ECO:0000259" key="5">
    <source>
        <dbReference type="PROSITE" id="PS50931"/>
    </source>
</evidence>
<gene>
    <name evidence="6" type="ORF">RW1_019_00790</name>
</gene>
<feature type="domain" description="HTH lysR-type" evidence="5">
    <location>
        <begin position="1"/>
        <end position="58"/>
    </location>
</feature>
<dbReference type="GO" id="GO:0005829">
    <property type="term" value="C:cytosol"/>
    <property type="evidence" value="ECO:0007669"/>
    <property type="project" value="TreeGrafter"/>
</dbReference>
<dbReference type="InterPro" id="IPR005119">
    <property type="entry name" value="LysR_subst-bd"/>
</dbReference>
<keyword evidence="3" id="KW-0238">DNA-binding</keyword>
<dbReference type="Pfam" id="PF03466">
    <property type="entry name" value="LysR_substrate"/>
    <property type="match status" value="1"/>
</dbReference>
<dbReference type="SUPFAM" id="SSF46785">
    <property type="entry name" value="Winged helix' DNA-binding domain"/>
    <property type="match status" value="1"/>
</dbReference>
<dbReference type="GO" id="GO:0003677">
    <property type="term" value="F:DNA binding"/>
    <property type="evidence" value="ECO:0007669"/>
    <property type="project" value="UniProtKB-KW"/>
</dbReference>
<evidence type="ECO:0000313" key="6">
    <source>
        <dbReference type="EMBL" id="GAF45327.1"/>
    </source>
</evidence>
<accession>X0Q2S2</accession>
<proteinExistence type="inferred from homology"/>
<dbReference type="InterPro" id="IPR036390">
    <property type="entry name" value="WH_DNA-bd_sf"/>
</dbReference>
<dbReference type="Pfam" id="PF00126">
    <property type="entry name" value="HTH_1"/>
    <property type="match status" value="1"/>
</dbReference>
<evidence type="ECO:0000256" key="2">
    <source>
        <dbReference type="ARBA" id="ARBA00023015"/>
    </source>
</evidence>
<dbReference type="EMBL" id="BAWF01000019">
    <property type="protein sequence ID" value="GAF45327.1"/>
    <property type="molecule type" value="Genomic_DNA"/>
</dbReference>
<dbReference type="SUPFAM" id="SSF53850">
    <property type="entry name" value="Periplasmic binding protein-like II"/>
    <property type="match status" value="1"/>
</dbReference>
<evidence type="ECO:0000256" key="1">
    <source>
        <dbReference type="ARBA" id="ARBA00009437"/>
    </source>
</evidence>
<evidence type="ECO:0000256" key="4">
    <source>
        <dbReference type="ARBA" id="ARBA00023163"/>
    </source>
</evidence>
<dbReference type="PRINTS" id="PR00039">
    <property type="entry name" value="HTHLYSR"/>
</dbReference>
<dbReference type="InterPro" id="IPR000847">
    <property type="entry name" value="LysR_HTH_N"/>
</dbReference>
<comment type="caution">
    <text evidence="6">The sequence shown here is derived from an EMBL/GenBank/DDBJ whole genome shotgun (WGS) entry which is preliminary data.</text>
</comment>
<dbReference type="InterPro" id="IPR036388">
    <property type="entry name" value="WH-like_DNA-bd_sf"/>
</dbReference>
<dbReference type="RefSeq" id="WP_052033103.1">
    <property type="nucleotide sequence ID" value="NZ_BAWF01000019.1"/>
</dbReference>
<keyword evidence="2" id="KW-0805">Transcription regulation</keyword>
<keyword evidence="4" id="KW-0804">Transcription</keyword>
<organism evidence="6 7">
    <name type="scientific">Rhodococcus wratislaviensis NBRC 100605</name>
    <dbReference type="NCBI Taxonomy" id="1219028"/>
    <lineage>
        <taxon>Bacteria</taxon>
        <taxon>Bacillati</taxon>
        <taxon>Actinomycetota</taxon>
        <taxon>Actinomycetes</taxon>
        <taxon>Mycobacteriales</taxon>
        <taxon>Nocardiaceae</taxon>
        <taxon>Rhodococcus</taxon>
    </lineage>
</organism>
<evidence type="ECO:0000313" key="7">
    <source>
        <dbReference type="Proteomes" id="UP000019491"/>
    </source>
</evidence>
<dbReference type="GO" id="GO:0003700">
    <property type="term" value="F:DNA-binding transcription factor activity"/>
    <property type="evidence" value="ECO:0007669"/>
    <property type="project" value="InterPro"/>
</dbReference>
<dbReference type="FunFam" id="1.10.10.10:FF:000001">
    <property type="entry name" value="LysR family transcriptional regulator"/>
    <property type="match status" value="1"/>
</dbReference>
<protein>
    <submittedName>
        <fullName evidence="6">Putative LysR family transcriptional regulator</fullName>
    </submittedName>
</protein>
<dbReference type="AlphaFoldDB" id="X0Q2S2"/>
<evidence type="ECO:0000256" key="3">
    <source>
        <dbReference type="ARBA" id="ARBA00023125"/>
    </source>
</evidence>
<sequence>MDVRQMEYFLAVVDNGGINRAAEALHVAQPSLSQSVRKLEQELKTELFHRVGRGLVLAPAGEALVGPARQVLREMDVARAAVREVREVKRGRIDIAALSDMSTDPLSVWVARFRVNHPDVRLRVEERDDVAGVAELVKTGACELGMTMLPLPRDELASHPLVSQHFALVCPPGTEDDLPDPAPLEMLNGIPLVIGDRHTASRDYIEEMLRRSGVEANIVVEVPQRGAVLPMVLAGAGAAIMPHRIAVEAQQRGAVVKELDPPLRRDVGIVHRRGRLTEAASAFLEESTELVDSWARAIDRRMHAGHSRIEAAALTVAAMERRTLDEFRKASPLQSRRASSS</sequence>
<dbReference type="Proteomes" id="UP000019491">
    <property type="component" value="Unassembled WGS sequence"/>
</dbReference>
<dbReference type="Gene3D" id="3.40.190.290">
    <property type="match status" value="1"/>
</dbReference>
<keyword evidence="7" id="KW-1185">Reference proteome</keyword>
<dbReference type="PANTHER" id="PTHR30419">
    <property type="entry name" value="HTH-TYPE TRANSCRIPTIONAL REGULATOR YBHD"/>
    <property type="match status" value="1"/>
</dbReference>
<name>X0Q2S2_RHOWR</name>
<dbReference type="PROSITE" id="PS50931">
    <property type="entry name" value="HTH_LYSR"/>
    <property type="match status" value="1"/>
</dbReference>
<dbReference type="CDD" id="cd05466">
    <property type="entry name" value="PBP2_LTTR_substrate"/>
    <property type="match status" value="1"/>
</dbReference>
<reference evidence="6 7" key="1">
    <citation type="submission" date="2014-02" db="EMBL/GenBank/DDBJ databases">
        <title>Whole genome shotgun sequence of Rhodococcus wratislaviensis NBRC 100605.</title>
        <authorList>
            <person name="Hosoyama A."/>
            <person name="Tsuchikane K."/>
            <person name="Yoshida I."/>
            <person name="Ohji S."/>
            <person name="Ichikawa N."/>
            <person name="Yamazoe A."/>
            <person name="Fujita N."/>
        </authorList>
    </citation>
    <scope>NUCLEOTIDE SEQUENCE [LARGE SCALE GENOMIC DNA]</scope>
    <source>
        <strain evidence="6 7">NBRC 100605</strain>
    </source>
</reference>